<protein>
    <submittedName>
        <fullName evidence="9">Phosphatase PAP2 family protein</fullName>
    </submittedName>
</protein>
<evidence type="ECO:0000256" key="2">
    <source>
        <dbReference type="ARBA" id="ARBA00022475"/>
    </source>
</evidence>
<keyword evidence="3 7" id="KW-0812">Transmembrane</keyword>
<keyword evidence="10" id="KW-1185">Reference proteome</keyword>
<keyword evidence="5 7" id="KW-1133">Transmembrane helix</keyword>
<dbReference type="InterPro" id="IPR000326">
    <property type="entry name" value="PAP2/HPO"/>
</dbReference>
<dbReference type="InterPro" id="IPR036938">
    <property type="entry name" value="PAP2/HPO_sf"/>
</dbReference>
<sequence>MPTLPAADVAHSTLRVHAVNALAFNGSHIDGGLYTQVTGWARTAPAWLDDIIKYWSSLGVGIFAVLMVIGWWWARRQPSATMARVLASPVVVVVAYVVNDVIKSMVQEARPCQQIAHSFTLEACPGTGDWSFPSNHTVVAFSTAAALFIAHRRLGWLALLAAVAMGVSRVYVGVHYPHDVVVGALIGVLVAVPLTVLAGRYAEALVERARGGRLRPLLVNP</sequence>
<dbReference type="PANTHER" id="PTHR14969">
    <property type="entry name" value="SPHINGOSINE-1-PHOSPHATE PHOSPHOHYDROLASE"/>
    <property type="match status" value="1"/>
</dbReference>
<dbReference type="Gene3D" id="1.20.144.10">
    <property type="entry name" value="Phosphatidic acid phosphatase type 2/haloperoxidase"/>
    <property type="match status" value="1"/>
</dbReference>
<comment type="caution">
    <text evidence="9">The sequence shown here is derived from an EMBL/GenBank/DDBJ whole genome shotgun (WGS) entry which is preliminary data.</text>
</comment>
<evidence type="ECO:0000256" key="5">
    <source>
        <dbReference type="ARBA" id="ARBA00022989"/>
    </source>
</evidence>
<dbReference type="PANTHER" id="PTHR14969:SF62">
    <property type="entry name" value="DECAPRENYLPHOSPHORYL-5-PHOSPHORIBOSE PHOSPHATASE RV3807C-RELATED"/>
    <property type="match status" value="1"/>
</dbReference>
<evidence type="ECO:0000256" key="7">
    <source>
        <dbReference type="SAM" id="Phobius"/>
    </source>
</evidence>
<evidence type="ECO:0000259" key="8">
    <source>
        <dbReference type="SMART" id="SM00014"/>
    </source>
</evidence>
<dbReference type="EMBL" id="JANFNG010000006">
    <property type="protein sequence ID" value="MCQ4081027.1"/>
    <property type="molecule type" value="Genomic_DNA"/>
</dbReference>
<dbReference type="Pfam" id="PF01569">
    <property type="entry name" value="PAP2"/>
    <property type="match status" value="1"/>
</dbReference>
<keyword evidence="6 7" id="KW-0472">Membrane</keyword>
<dbReference type="SUPFAM" id="SSF48317">
    <property type="entry name" value="Acid phosphatase/Vanadium-dependent haloperoxidase"/>
    <property type="match status" value="1"/>
</dbReference>
<comment type="subcellular location">
    <subcellularLocation>
        <location evidence="1">Cell membrane</location>
        <topology evidence="1">Multi-pass membrane protein</topology>
    </subcellularLocation>
</comment>
<feature type="transmembrane region" description="Helical" evidence="7">
    <location>
        <begin position="180"/>
        <end position="202"/>
    </location>
</feature>
<dbReference type="RefSeq" id="WP_255919938.1">
    <property type="nucleotide sequence ID" value="NZ_JANFNG010000006.1"/>
</dbReference>
<evidence type="ECO:0000256" key="1">
    <source>
        <dbReference type="ARBA" id="ARBA00004651"/>
    </source>
</evidence>
<evidence type="ECO:0000256" key="3">
    <source>
        <dbReference type="ARBA" id="ARBA00022692"/>
    </source>
</evidence>
<organism evidence="9 10">
    <name type="scientific">Streptomyces humicola</name>
    <dbReference type="NCBI Taxonomy" id="2953240"/>
    <lineage>
        <taxon>Bacteria</taxon>
        <taxon>Bacillati</taxon>
        <taxon>Actinomycetota</taxon>
        <taxon>Actinomycetes</taxon>
        <taxon>Kitasatosporales</taxon>
        <taxon>Streptomycetaceae</taxon>
        <taxon>Streptomyces</taxon>
    </lineage>
</organism>
<dbReference type="SMART" id="SM00014">
    <property type="entry name" value="acidPPc"/>
    <property type="match status" value="1"/>
</dbReference>
<gene>
    <name evidence="9" type="ORF">NGB36_10550</name>
</gene>
<feature type="domain" description="Phosphatidic acid phosphatase type 2/haloperoxidase" evidence="8">
    <location>
        <begin position="81"/>
        <end position="195"/>
    </location>
</feature>
<accession>A0ABT1PTN3</accession>
<evidence type="ECO:0000313" key="10">
    <source>
        <dbReference type="Proteomes" id="UP001057702"/>
    </source>
</evidence>
<proteinExistence type="predicted"/>
<keyword evidence="2" id="KW-1003">Cell membrane</keyword>
<keyword evidence="4" id="KW-0378">Hydrolase</keyword>
<name>A0ABT1PTN3_9ACTN</name>
<feature type="transmembrane region" description="Helical" evidence="7">
    <location>
        <begin position="156"/>
        <end position="174"/>
    </location>
</feature>
<dbReference type="Proteomes" id="UP001057702">
    <property type="component" value="Unassembled WGS sequence"/>
</dbReference>
<evidence type="ECO:0000256" key="6">
    <source>
        <dbReference type="ARBA" id="ARBA00023136"/>
    </source>
</evidence>
<feature type="transmembrane region" description="Helical" evidence="7">
    <location>
        <begin position="54"/>
        <end position="74"/>
    </location>
</feature>
<evidence type="ECO:0000313" key="9">
    <source>
        <dbReference type="EMBL" id="MCQ4081027.1"/>
    </source>
</evidence>
<evidence type="ECO:0000256" key="4">
    <source>
        <dbReference type="ARBA" id="ARBA00022801"/>
    </source>
</evidence>
<reference evidence="9" key="1">
    <citation type="submission" date="2022-06" db="EMBL/GenBank/DDBJ databases">
        <title>Draft genome sequence of Streptomyces sp. RB6PN25 isolated from peat swamp forest in Thailand.</title>
        <authorList>
            <person name="Duangmal K."/>
            <person name="Klaysubun C."/>
        </authorList>
    </citation>
    <scope>NUCLEOTIDE SEQUENCE</scope>
    <source>
        <strain evidence="9">RB6PN25</strain>
    </source>
</reference>